<accession>A0ACC0LRE9</accession>
<dbReference type="Proteomes" id="UP001062846">
    <property type="component" value="Chromosome 11"/>
</dbReference>
<sequence>MWAILVSVLTRGVRVCHRVTLRVTVMVTKMVRVRVRVILTREQSSFQTFPHL</sequence>
<proteinExistence type="predicted"/>
<evidence type="ECO:0000313" key="1">
    <source>
        <dbReference type="EMBL" id="KAI8531209.1"/>
    </source>
</evidence>
<comment type="caution">
    <text evidence="1">The sequence shown here is derived from an EMBL/GenBank/DDBJ whole genome shotgun (WGS) entry which is preliminary data.</text>
</comment>
<organism evidence="1 2">
    <name type="scientific">Rhododendron molle</name>
    <name type="common">Chinese azalea</name>
    <name type="synonym">Azalea mollis</name>
    <dbReference type="NCBI Taxonomy" id="49168"/>
    <lineage>
        <taxon>Eukaryota</taxon>
        <taxon>Viridiplantae</taxon>
        <taxon>Streptophyta</taxon>
        <taxon>Embryophyta</taxon>
        <taxon>Tracheophyta</taxon>
        <taxon>Spermatophyta</taxon>
        <taxon>Magnoliopsida</taxon>
        <taxon>eudicotyledons</taxon>
        <taxon>Gunneridae</taxon>
        <taxon>Pentapetalae</taxon>
        <taxon>asterids</taxon>
        <taxon>Ericales</taxon>
        <taxon>Ericaceae</taxon>
        <taxon>Ericoideae</taxon>
        <taxon>Rhodoreae</taxon>
        <taxon>Rhododendron</taxon>
    </lineage>
</organism>
<gene>
    <name evidence="1" type="ORF">RHMOL_Rhmol11G0119500</name>
</gene>
<keyword evidence="2" id="KW-1185">Reference proteome</keyword>
<name>A0ACC0LRE9_RHOML</name>
<evidence type="ECO:0000313" key="2">
    <source>
        <dbReference type="Proteomes" id="UP001062846"/>
    </source>
</evidence>
<protein>
    <submittedName>
        <fullName evidence="1">Uncharacterized protein</fullName>
    </submittedName>
</protein>
<reference evidence="1" key="1">
    <citation type="submission" date="2022-02" db="EMBL/GenBank/DDBJ databases">
        <title>Plant Genome Project.</title>
        <authorList>
            <person name="Zhang R.-G."/>
        </authorList>
    </citation>
    <scope>NUCLEOTIDE SEQUENCE</scope>
    <source>
        <strain evidence="1">AT1</strain>
    </source>
</reference>
<dbReference type="EMBL" id="CM046398">
    <property type="protein sequence ID" value="KAI8531209.1"/>
    <property type="molecule type" value="Genomic_DNA"/>
</dbReference>